<dbReference type="Gene3D" id="3.40.50.300">
    <property type="entry name" value="P-loop containing nucleotide triphosphate hydrolases"/>
    <property type="match status" value="4"/>
</dbReference>
<evidence type="ECO:0000256" key="10">
    <source>
        <dbReference type="ARBA" id="ARBA00023004"/>
    </source>
</evidence>
<keyword evidence="3" id="KW-0479">Metal-binding</keyword>
<keyword evidence="11" id="KW-0411">Iron-sulfur</keyword>
<comment type="caution">
    <text evidence="15">The sequence shown here is derived from an EMBL/GenBank/DDBJ whole genome shotgun (WGS) entry which is preliminary data.</text>
</comment>
<keyword evidence="10" id="KW-0408">Iron</keyword>
<evidence type="ECO:0000256" key="8">
    <source>
        <dbReference type="ARBA" id="ARBA00022839"/>
    </source>
</evidence>
<keyword evidence="13" id="KW-0234">DNA repair</keyword>
<evidence type="ECO:0000259" key="14">
    <source>
        <dbReference type="PROSITE" id="PS51217"/>
    </source>
</evidence>
<evidence type="ECO:0000256" key="12">
    <source>
        <dbReference type="ARBA" id="ARBA00023125"/>
    </source>
</evidence>
<keyword evidence="2" id="KW-0540">Nuclease</keyword>
<dbReference type="RefSeq" id="WP_349145046.1">
    <property type="nucleotide sequence ID" value="NZ_JBBMFC010000032.1"/>
</dbReference>
<dbReference type="PANTHER" id="PTHR30591:SF1">
    <property type="entry name" value="RECBCD ENZYME SUBUNIT RECC"/>
    <property type="match status" value="1"/>
</dbReference>
<keyword evidence="12" id="KW-0238">DNA-binding</keyword>
<dbReference type="InterPro" id="IPR014017">
    <property type="entry name" value="DNA_helicase_UvrD-like_C"/>
</dbReference>
<keyword evidence="5" id="KW-0227">DNA damage</keyword>
<keyword evidence="4" id="KW-0547">Nucleotide-binding</keyword>
<evidence type="ECO:0000256" key="3">
    <source>
        <dbReference type="ARBA" id="ARBA00022723"/>
    </source>
</evidence>
<dbReference type="PROSITE" id="PS51217">
    <property type="entry name" value="UVRD_HELICASE_CTER"/>
    <property type="match status" value="1"/>
</dbReference>
<evidence type="ECO:0000256" key="7">
    <source>
        <dbReference type="ARBA" id="ARBA00022806"/>
    </source>
</evidence>
<keyword evidence="9" id="KW-0067">ATP-binding</keyword>
<dbReference type="InterPro" id="IPR049035">
    <property type="entry name" value="ADDB_N"/>
</dbReference>
<name>A0ABV1I3Y0_9FIRM</name>
<evidence type="ECO:0000256" key="5">
    <source>
        <dbReference type="ARBA" id="ARBA00022763"/>
    </source>
</evidence>
<evidence type="ECO:0000256" key="9">
    <source>
        <dbReference type="ARBA" id="ARBA00022840"/>
    </source>
</evidence>
<proteinExistence type="predicted"/>
<evidence type="ECO:0000256" key="2">
    <source>
        <dbReference type="ARBA" id="ARBA00022722"/>
    </source>
</evidence>
<evidence type="ECO:0000313" key="15">
    <source>
        <dbReference type="EMBL" id="MEQ2579903.1"/>
    </source>
</evidence>
<dbReference type="InterPro" id="IPR038726">
    <property type="entry name" value="PDDEXK_AddAB-type"/>
</dbReference>
<evidence type="ECO:0000256" key="4">
    <source>
        <dbReference type="ARBA" id="ARBA00022741"/>
    </source>
</evidence>
<keyword evidence="6 15" id="KW-0378">Hydrolase</keyword>
<dbReference type="EC" id="3.1.-.-" evidence="15"/>
<dbReference type="SUPFAM" id="SSF52540">
    <property type="entry name" value="P-loop containing nucleoside triphosphate hydrolases"/>
    <property type="match status" value="1"/>
</dbReference>
<evidence type="ECO:0000256" key="6">
    <source>
        <dbReference type="ARBA" id="ARBA00022801"/>
    </source>
</evidence>
<dbReference type="PANTHER" id="PTHR30591">
    <property type="entry name" value="RECBCD ENZYME SUBUNIT RECC"/>
    <property type="match status" value="1"/>
</dbReference>
<evidence type="ECO:0000256" key="13">
    <source>
        <dbReference type="ARBA" id="ARBA00023204"/>
    </source>
</evidence>
<keyword evidence="7 15" id="KW-0347">Helicase</keyword>
<dbReference type="GO" id="GO:0016787">
    <property type="term" value="F:hydrolase activity"/>
    <property type="evidence" value="ECO:0007669"/>
    <property type="project" value="UniProtKB-KW"/>
</dbReference>
<gene>
    <name evidence="15" type="primary">addB</name>
    <name evidence="15" type="ORF">WMO62_13905</name>
</gene>
<keyword evidence="16" id="KW-1185">Reference proteome</keyword>
<dbReference type="InterPro" id="IPR014140">
    <property type="entry name" value="DNA_helicase_suAddB"/>
</dbReference>
<dbReference type="InterPro" id="IPR011604">
    <property type="entry name" value="PDDEXK-like_dom_sf"/>
</dbReference>
<dbReference type="Gene3D" id="3.90.320.10">
    <property type="match status" value="1"/>
</dbReference>
<reference evidence="15 16" key="1">
    <citation type="submission" date="2024-03" db="EMBL/GenBank/DDBJ databases">
        <title>Human intestinal bacterial collection.</title>
        <authorList>
            <person name="Pauvert C."/>
            <person name="Hitch T.C.A."/>
            <person name="Clavel T."/>
        </authorList>
    </citation>
    <scope>NUCLEOTIDE SEQUENCE [LARGE SCALE GENOMIC DNA]</scope>
    <source>
        <strain evidence="15 16">CLA-AA-H78B</strain>
    </source>
</reference>
<dbReference type="Proteomes" id="UP001470288">
    <property type="component" value="Unassembled WGS sequence"/>
</dbReference>
<keyword evidence="8" id="KW-0269">Exonuclease</keyword>
<accession>A0ABV1I3Y0</accession>
<dbReference type="GO" id="GO:0003678">
    <property type="term" value="F:DNA helicase activity"/>
    <property type="evidence" value="ECO:0007669"/>
    <property type="project" value="UniProtKB-EC"/>
</dbReference>
<sequence>MALQLILGNAGAGKSHYIFEKIIQESMEHPTKQYLIIVPEQFTMQTQKDLVMMHPRHGIMNIDVLSFERLAHRVFSEVGGEHRKILEDTGKSLVLRKLAEEKKDELTLLGGSLRKLGYISEVKSLLSEFVQYRIEPEDLTQIMEQNKSNPQLYFKLKDMKVIYESFRQYLKDTYLTAEELLKALEDTVEQSRSVRNSVIVLDGYHGFTPIQLGLIGRLLTLTDELYVTMTLDHREEPFQMEAEHQLFYATKKTIQDLKKVAEQTGVEIRKPIMLGKDKIWRYKDAPALRFLEEHIYRHSRRFWNEETDAVTLFAARTPRSEVECISREILKLVRDEKFRYREMAVVTGDLNTYGPLFEQTFARLGIPGFMDAKRDVLKNPFVEFLRALLLAVQEDFSYESMFRLLRSGMTPVDRRETDLLENYVIARGIRGFSGWKREWKYPLKQMTEEELAEVNTLREKALSGLEPLRKSLKDKKADAEVMTRSIYEYLTDLSVQEHLLQYEQQFEQEGNLSLAKEYSQIYGMVMDLFDKLVMLLGDCQVTLEEYAQLLDAGFSEMKVGLIPAGTDQVVVGDMERSRLKDIKILFFAGVNEGSVPRQKDSGGLLSEMDRETLLSQNVELSLTSRQETCIQKYYMYVNLTRPSMRLKLSWSLADEGGNALRPSYLIRSVQELFPQVAVETEAEQELLDRLASPEGNLSDVTEALQAAREGTYDAQQKMLARWYAEQADWNQKLDRLMDAVFYSRKEEPIGKAVARTLYGTLLEGSVTRLEQFAACSYAHFLQYGLRLKEREEYGLQAVDMGNVFHDALKYFSDKIEASEYDWFHVPEEKRTAWMEEALEHALQICAEKGLGEEATDAYTMERMKRIGQRTAWALMEQLRKGNFAPEKTEVSFRNLEQLPSVSVLLSEDERMRLKGRIDRVDICREQGNVYVRVIDYKSGSTRFDLTSVYYGLQLQLAVYLNAAMDMESREGGKVHPAGMFYYHIEDPMLDYEEEEDTERRMLKELAFNGLVNADPEVVKLMDKELHGSSDILPIRLKKDGTYTAASSVAEEQELLRLSRHVNRKLTEYGQRILEGEVSLAPYELQDDNACRFCTFHSVCGFDRRLDGCEKRRLTPLNKDEIWRRLEEEES</sequence>
<feature type="domain" description="UvrD-like helicase C-terminal" evidence="14">
    <location>
        <begin position="279"/>
        <end position="579"/>
    </location>
</feature>
<evidence type="ECO:0000256" key="1">
    <source>
        <dbReference type="ARBA" id="ARBA00022485"/>
    </source>
</evidence>
<dbReference type="EC" id="3.6.4.12" evidence="15"/>
<organism evidence="15 16">
    <name type="scientific">Hominiventricola aquisgranensis</name>
    <dbReference type="NCBI Taxonomy" id="3133164"/>
    <lineage>
        <taxon>Bacteria</taxon>
        <taxon>Bacillati</taxon>
        <taxon>Bacillota</taxon>
        <taxon>Clostridia</taxon>
        <taxon>Lachnospirales</taxon>
        <taxon>Lachnospiraceae</taxon>
        <taxon>Hominiventricola</taxon>
    </lineage>
</organism>
<dbReference type="NCBIfam" id="TIGR02773">
    <property type="entry name" value="addB_Gpos"/>
    <property type="match status" value="1"/>
</dbReference>
<dbReference type="Pfam" id="PF21445">
    <property type="entry name" value="ADDB_N"/>
    <property type="match status" value="1"/>
</dbReference>
<evidence type="ECO:0000256" key="11">
    <source>
        <dbReference type="ARBA" id="ARBA00023014"/>
    </source>
</evidence>
<protein>
    <submittedName>
        <fullName evidence="15">Helicase-exonuclease AddAB subunit AddB</fullName>
        <ecNumber evidence="15">3.1.-.-</ecNumber>
        <ecNumber evidence="15">3.6.4.12</ecNumber>
    </submittedName>
</protein>
<evidence type="ECO:0000313" key="16">
    <source>
        <dbReference type="Proteomes" id="UP001470288"/>
    </source>
</evidence>
<dbReference type="InterPro" id="IPR027417">
    <property type="entry name" value="P-loop_NTPase"/>
</dbReference>
<keyword evidence="1" id="KW-0004">4Fe-4S</keyword>
<dbReference type="Pfam" id="PF12705">
    <property type="entry name" value="PDDEXK_1"/>
    <property type="match status" value="1"/>
</dbReference>
<dbReference type="EMBL" id="JBBMFC010000032">
    <property type="protein sequence ID" value="MEQ2579903.1"/>
    <property type="molecule type" value="Genomic_DNA"/>
</dbReference>